<keyword evidence="6 7" id="KW-0472">Membrane</keyword>
<evidence type="ECO:0000256" key="4">
    <source>
        <dbReference type="ARBA" id="ARBA00022692"/>
    </source>
</evidence>
<name>A0AA41K7D1_9FIRM</name>
<evidence type="ECO:0000259" key="8">
    <source>
        <dbReference type="PROSITE" id="PS50928"/>
    </source>
</evidence>
<dbReference type="PROSITE" id="PS50928">
    <property type="entry name" value="ABC_TM1"/>
    <property type="match status" value="1"/>
</dbReference>
<keyword evidence="2 7" id="KW-0813">Transport</keyword>
<keyword evidence="3" id="KW-1003">Cell membrane</keyword>
<keyword evidence="4 7" id="KW-0812">Transmembrane</keyword>
<feature type="domain" description="ABC transmembrane type-1" evidence="8">
    <location>
        <begin position="85"/>
        <end position="305"/>
    </location>
</feature>
<dbReference type="InterPro" id="IPR035906">
    <property type="entry name" value="MetI-like_sf"/>
</dbReference>
<dbReference type="Proteomes" id="UP000708338">
    <property type="component" value="Unassembled WGS sequence"/>
</dbReference>
<feature type="transmembrane region" description="Helical" evidence="7">
    <location>
        <begin position="122"/>
        <end position="146"/>
    </location>
</feature>
<evidence type="ECO:0000256" key="3">
    <source>
        <dbReference type="ARBA" id="ARBA00022475"/>
    </source>
</evidence>
<dbReference type="InterPro" id="IPR051393">
    <property type="entry name" value="ABC_transporter_permease"/>
</dbReference>
<dbReference type="SUPFAM" id="SSF161098">
    <property type="entry name" value="MetI-like"/>
    <property type="match status" value="1"/>
</dbReference>
<comment type="similarity">
    <text evidence="7">Belongs to the binding-protein-dependent transport system permease family.</text>
</comment>
<feature type="transmembrane region" description="Helical" evidence="7">
    <location>
        <begin position="88"/>
        <end position="110"/>
    </location>
</feature>
<feature type="transmembrane region" description="Helical" evidence="7">
    <location>
        <begin position="284"/>
        <end position="306"/>
    </location>
</feature>
<dbReference type="GO" id="GO:0005886">
    <property type="term" value="C:plasma membrane"/>
    <property type="evidence" value="ECO:0007669"/>
    <property type="project" value="UniProtKB-SubCell"/>
</dbReference>
<dbReference type="Gene3D" id="1.10.3720.10">
    <property type="entry name" value="MetI-like"/>
    <property type="match status" value="1"/>
</dbReference>
<evidence type="ECO:0000256" key="7">
    <source>
        <dbReference type="RuleBase" id="RU363032"/>
    </source>
</evidence>
<sequence length="317" mass="35834">MRWYDLAKCERGKGKLKTLGSQNRVQEIIMILPMFIGFLLFVVYPVFWVVRWAWFQYDGYTTPVFLGIGNFTRAFFRDPVFWNSLKNTVFIAAVKLLLEIPLALVLAALVDSKIKGKAAFRVAYFLPSVLSVAVVGLIFSIMFSSYNGIVNDVLRSLGLIKKNINFLGRKENAFVVIILVSLWTTFGMNMIYFIMGFQNIPKTLYECASIDGANALQKFFFITVPLLAPVLQLIIMLSFLGTLKMTDLILVLTNGAPGGSTEVVMTYIFKYFFQYGDSQTRTQFGYASSLAVITAVILGIFTLIYLRVSKKMQEIED</sequence>
<accession>A0AA41K7D1</accession>
<evidence type="ECO:0000313" key="9">
    <source>
        <dbReference type="EMBL" id="MBT9811482.1"/>
    </source>
</evidence>
<evidence type="ECO:0000256" key="6">
    <source>
        <dbReference type="ARBA" id="ARBA00023136"/>
    </source>
</evidence>
<dbReference type="PANTHER" id="PTHR30193">
    <property type="entry name" value="ABC TRANSPORTER PERMEASE PROTEIN"/>
    <property type="match status" value="1"/>
</dbReference>
<dbReference type="InterPro" id="IPR000515">
    <property type="entry name" value="MetI-like"/>
</dbReference>
<gene>
    <name evidence="9" type="ORF">GPL26_17830</name>
</gene>
<dbReference type="AlphaFoldDB" id="A0AA41K7D1"/>
<feature type="transmembrane region" description="Helical" evidence="7">
    <location>
        <begin position="57"/>
        <end position="76"/>
    </location>
</feature>
<evidence type="ECO:0000256" key="1">
    <source>
        <dbReference type="ARBA" id="ARBA00004651"/>
    </source>
</evidence>
<evidence type="ECO:0000256" key="2">
    <source>
        <dbReference type="ARBA" id="ARBA00022448"/>
    </source>
</evidence>
<evidence type="ECO:0000256" key="5">
    <source>
        <dbReference type="ARBA" id="ARBA00022989"/>
    </source>
</evidence>
<protein>
    <submittedName>
        <fullName evidence="9">ABC transporter permease subunit</fullName>
    </submittedName>
</protein>
<dbReference type="RefSeq" id="WP_052665744.1">
    <property type="nucleotide sequence ID" value="NZ_QVET01000004.1"/>
</dbReference>
<proteinExistence type="inferred from homology"/>
<dbReference type="EMBL" id="WQPS01000029">
    <property type="protein sequence ID" value="MBT9811482.1"/>
    <property type="molecule type" value="Genomic_DNA"/>
</dbReference>
<comment type="subcellular location">
    <subcellularLocation>
        <location evidence="1 7">Cell membrane</location>
        <topology evidence="1 7">Multi-pass membrane protein</topology>
    </subcellularLocation>
</comment>
<reference evidence="9" key="1">
    <citation type="journal article" date="2021" name="Gut Microbes">
        <title>A synthetic consortium of 100 gut commensals modulates the composition and function in a colon model of the microbiome of elderly subjects.</title>
        <authorList>
            <person name="Perez M."/>
            <person name="Ntemiri A."/>
            <person name="Tan H."/>
            <person name="Harris H.M.B."/>
            <person name="Roager H.M."/>
            <person name="Ribiere C."/>
            <person name="O'Toole P.W."/>
        </authorList>
    </citation>
    <scope>NUCLEOTIDE SEQUENCE</scope>
    <source>
        <strain evidence="9">MCC335</strain>
    </source>
</reference>
<dbReference type="Pfam" id="PF00528">
    <property type="entry name" value="BPD_transp_1"/>
    <property type="match status" value="1"/>
</dbReference>
<keyword evidence="5 7" id="KW-1133">Transmembrane helix</keyword>
<comment type="caution">
    <text evidence="9">The sequence shown here is derived from an EMBL/GenBank/DDBJ whole genome shotgun (WGS) entry which is preliminary data.</text>
</comment>
<organism evidence="9 10">
    <name type="scientific">Enterocloster citroniae</name>
    <dbReference type="NCBI Taxonomy" id="358743"/>
    <lineage>
        <taxon>Bacteria</taxon>
        <taxon>Bacillati</taxon>
        <taxon>Bacillota</taxon>
        <taxon>Clostridia</taxon>
        <taxon>Lachnospirales</taxon>
        <taxon>Lachnospiraceae</taxon>
        <taxon>Enterocloster</taxon>
    </lineage>
</organism>
<feature type="transmembrane region" description="Helical" evidence="7">
    <location>
        <begin position="173"/>
        <end position="195"/>
    </location>
</feature>
<dbReference type="PANTHER" id="PTHR30193:SF37">
    <property type="entry name" value="INNER MEMBRANE ABC TRANSPORTER PERMEASE PROTEIN YCJO"/>
    <property type="match status" value="1"/>
</dbReference>
<dbReference type="CDD" id="cd06261">
    <property type="entry name" value="TM_PBP2"/>
    <property type="match status" value="1"/>
</dbReference>
<evidence type="ECO:0000313" key="10">
    <source>
        <dbReference type="Proteomes" id="UP000708338"/>
    </source>
</evidence>
<feature type="transmembrane region" description="Helical" evidence="7">
    <location>
        <begin position="28"/>
        <end position="50"/>
    </location>
</feature>
<feature type="transmembrane region" description="Helical" evidence="7">
    <location>
        <begin position="219"/>
        <end position="240"/>
    </location>
</feature>
<dbReference type="GO" id="GO:0055085">
    <property type="term" value="P:transmembrane transport"/>
    <property type="evidence" value="ECO:0007669"/>
    <property type="project" value="InterPro"/>
</dbReference>